<evidence type="ECO:0000313" key="5">
    <source>
        <dbReference type="Proteomes" id="UP000480350"/>
    </source>
</evidence>
<dbReference type="InterPro" id="IPR011990">
    <property type="entry name" value="TPR-like_helical_dom_sf"/>
</dbReference>
<evidence type="ECO:0000259" key="1">
    <source>
        <dbReference type="Pfam" id="PF04542"/>
    </source>
</evidence>
<feature type="domain" description="RNA polymerase sigma-70 region 2" evidence="1">
    <location>
        <begin position="21"/>
        <end position="83"/>
    </location>
</feature>
<organism evidence="4 5">
    <name type="scientific">Kangsaoukella pontilimi</name>
    <dbReference type="NCBI Taxonomy" id="2691042"/>
    <lineage>
        <taxon>Bacteria</taxon>
        <taxon>Pseudomonadati</taxon>
        <taxon>Pseudomonadota</taxon>
        <taxon>Alphaproteobacteria</taxon>
        <taxon>Rhodobacterales</taxon>
        <taxon>Paracoccaceae</taxon>
        <taxon>Kangsaoukella</taxon>
    </lineage>
</organism>
<name>A0A7C9NDK1_9RHOB</name>
<dbReference type="GO" id="GO:0006352">
    <property type="term" value="P:DNA-templated transcription initiation"/>
    <property type="evidence" value="ECO:0007669"/>
    <property type="project" value="InterPro"/>
</dbReference>
<evidence type="ECO:0000259" key="3">
    <source>
        <dbReference type="Pfam" id="PF20239"/>
    </source>
</evidence>
<sequence>MSDRPPPDLKDRIARILREDRGRLIAALIRATGDFHLAEDALSDAFEKALQHWGRSGMPDRPDAWLLQVGRRQAIDRLRKQSRHAAQAGEIRRLMDEDQEAQGALPPEIPDDRLKLIFTCCHPALDPKSRVALTLRTVGGLTTRDIARAFLDSEIAMGQRLSRAKSKIAKAGIPYRVPDPPEWEERLGAVLTVIYLVFNEGWSAGPGEAPIRSTLCDEAIFLARLLLTLAPDDPEIEGLLALMLLTFARHGARLGPDGAVVTLDEQDRGLWNSAMIDEGLALLDRAVARGRPGAFQLQAAIGALHVQAASPAEVDWPQIALLYDRLAAVMPTPVVRLNRAVAHAEAGAPEAALSEIETLLPDLDLYQPFHAARADIAARLGQGDVARASYRAAIEMSRSDTEKRWLAARLARVRPD</sequence>
<evidence type="ECO:0000259" key="2">
    <source>
        <dbReference type="Pfam" id="PF08281"/>
    </source>
</evidence>
<dbReference type="SUPFAM" id="SSF48452">
    <property type="entry name" value="TPR-like"/>
    <property type="match status" value="1"/>
</dbReference>
<feature type="domain" description="RNA polymerase sigma factor 70 region 4 type 2" evidence="2">
    <location>
        <begin position="117"/>
        <end position="168"/>
    </location>
</feature>
<protein>
    <submittedName>
        <fullName evidence="4">RNA polymerase</fullName>
    </submittedName>
</protein>
<keyword evidence="5" id="KW-1185">Reference proteome</keyword>
<gene>
    <name evidence="4" type="ORF">GQ651_06840</name>
</gene>
<dbReference type="Pfam" id="PF08281">
    <property type="entry name" value="Sigma70_r4_2"/>
    <property type="match status" value="1"/>
</dbReference>
<dbReference type="Pfam" id="PF20239">
    <property type="entry name" value="DUF6596"/>
    <property type="match status" value="1"/>
</dbReference>
<dbReference type="Gene3D" id="1.10.1740.10">
    <property type="match status" value="1"/>
</dbReference>
<feature type="domain" description="DUF6596" evidence="3">
    <location>
        <begin position="186"/>
        <end position="286"/>
    </location>
</feature>
<dbReference type="PANTHER" id="PTHR47756">
    <property type="entry name" value="BLL6612 PROTEIN-RELATED"/>
    <property type="match status" value="1"/>
</dbReference>
<dbReference type="SUPFAM" id="SSF88946">
    <property type="entry name" value="Sigma2 domain of RNA polymerase sigma factors"/>
    <property type="match status" value="1"/>
</dbReference>
<dbReference type="EMBL" id="WUPT01000001">
    <property type="protein sequence ID" value="MXQ07559.1"/>
    <property type="molecule type" value="Genomic_DNA"/>
</dbReference>
<dbReference type="InterPro" id="IPR013324">
    <property type="entry name" value="RNA_pol_sigma_r3/r4-like"/>
</dbReference>
<dbReference type="InterPro" id="IPR046531">
    <property type="entry name" value="DUF6596"/>
</dbReference>
<dbReference type="Gene3D" id="1.10.10.10">
    <property type="entry name" value="Winged helix-like DNA-binding domain superfamily/Winged helix DNA-binding domain"/>
    <property type="match status" value="1"/>
</dbReference>
<dbReference type="InterPro" id="IPR013249">
    <property type="entry name" value="RNA_pol_sigma70_r4_t2"/>
</dbReference>
<dbReference type="AlphaFoldDB" id="A0A7C9NDK1"/>
<dbReference type="PANTHER" id="PTHR47756:SF2">
    <property type="entry name" value="BLL6612 PROTEIN"/>
    <property type="match status" value="1"/>
</dbReference>
<comment type="caution">
    <text evidence="4">The sequence shown here is derived from an EMBL/GenBank/DDBJ whole genome shotgun (WGS) entry which is preliminary data.</text>
</comment>
<reference evidence="4 5" key="1">
    <citation type="submission" date="2019-12" db="EMBL/GenBank/DDBJ databases">
        <authorList>
            <person name="Lee S.D."/>
        </authorList>
    </citation>
    <scope>NUCLEOTIDE SEQUENCE [LARGE SCALE GENOMIC DNA]</scope>
    <source>
        <strain evidence="4 5">GH1-50</strain>
    </source>
</reference>
<dbReference type="GO" id="GO:0016987">
    <property type="term" value="F:sigma factor activity"/>
    <property type="evidence" value="ECO:0007669"/>
    <property type="project" value="InterPro"/>
</dbReference>
<dbReference type="InterPro" id="IPR036388">
    <property type="entry name" value="WH-like_DNA-bd_sf"/>
</dbReference>
<dbReference type="RefSeq" id="WP_160763428.1">
    <property type="nucleotide sequence ID" value="NZ_WUPT01000001.1"/>
</dbReference>
<dbReference type="Pfam" id="PF04542">
    <property type="entry name" value="Sigma70_r2"/>
    <property type="match status" value="1"/>
</dbReference>
<reference evidence="4 5" key="2">
    <citation type="submission" date="2020-03" db="EMBL/GenBank/DDBJ databases">
        <title>Kangsaoukella pontilimi gen. nov., sp. nov., a new member of the family Rhodobacteraceae isolated from a tidal mudflat.</title>
        <authorList>
            <person name="Kim I.S."/>
        </authorList>
    </citation>
    <scope>NUCLEOTIDE SEQUENCE [LARGE SCALE GENOMIC DNA]</scope>
    <source>
        <strain evidence="4 5">GH1-50</strain>
    </source>
</reference>
<evidence type="ECO:0000313" key="4">
    <source>
        <dbReference type="EMBL" id="MXQ07559.1"/>
    </source>
</evidence>
<dbReference type="InterPro" id="IPR013325">
    <property type="entry name" value="RNA_pol_sigma_r2"/>
</dbReference>
<proteinExistence type="predicted"/>
<dbReference type="Gene3D" id="1.25.40.10">
    <property type="entry name" value="Tetratricopeptide repeat domain"/>
    <property type="match status" value="1"/>
</dbReference>
<dbReference type="SUPFAM" id="SSF88659">
    <property type="entry name" value="Sigma3 and sigma4 domains of RNA polymerase sigma factors"/>
    <property type="match status" value="1"/>
</dbReference>
<accession>A0A7C9NDK1</accession>
<dbReference type="Proteomes" id="UP000480350">
    <property type="component" value="Unassembled WGS sequence"/>
</dbReference>
<dbReference type="InterPro" id="IPR007627">
    <property type="entry name" value="RNA_pol_sigma70_r2"/>
</dbReference>
<dbReference type="GO" id="GO:0003677">
    <property type="term" value="F:DNA binding"/>
    <property type="evidence" value="ECO:0007669"/>
    <property type="project" value="InterPro"/>
</dbReference>